<dbReference type="InterPro" id="IPR011050">
    <property type="entry name" value="Pectin_lyase_fold/virulence"/>
</dbReference>
<evidence type="ECO:0000256" key="4">
    <source>
        <dbReference type="ARBA" id="ARBA00022723"/>
    </source>
</evidence>
<dbReference type="InterPro" id="IPR026992">
    <property type="entry name" value="DIOX_N"/>
</dbReference>
<evidence type="ECO:0000256" key="3">
    <source>
        <dbReference type="ARBA" id="ARBA00022525"/>
    </source>
</evidence>
<comment type="cofactor">
    <cofactor evidence="1">
        <name>Ca(2+)</name>
        <dbReference type="ChEBI" id="CHEBI:29108"/>
    </cofactor>
</comment>
<feature type="compositionally biased region" description="Polar residues" evidence="9">
    <location>
        <begin position="662"/>
        <end position="680"/>
    </location>
</feature>
<evidence type="ECO:0000256" key="1">
    <source>
        <dbReference type="ARBA" id="ARBA00001913"/>
    </source>
</evidence>
<dbReference type="InterPro" id="IPR052052">
    <property type="entry name" value="Polysaccharide_Lyase_9"/>
</dbReference>
<evidence type="ECO:0000256" key="2">
    <source>
        <dbReference type="ARBA" id="ARBA00004613"/>
    </source>
</evidence>
<reference evidence="11 12" key="1">
    <citation type="submission" date="2024-07" db="EMBL/GenBank/DDBJ databases">
        <title>Section-level genome sequencing and comparative genomics of Aspergillus sections Usti and Cavernicolus.</title>
        <authorList>
            <consortium name="Lawrence Berkeley National Laboratory"/>
            <person name="Nybo J.L."/>
            <person name="Vesth T.C."/>
            <person name="Theobald S."/>
            <person name="Frisvad J.C."/>
            <person name="Larsen T.O."/>
            <person name="Kjaerboelling I."/>
            <person name="Rothschild-Mancinelli K."/>
            <person name="Lyhne E.K."/>
            <person name="Kogle M.E."/>
            <person name="Barry K."/>
            <person name="Clum A."/>
            <person name="Na H."/>
            <person name="Ledsgaard L."/>
            <person name="Lin J."/>
            <person name="Lipzen A."/>
            <person name="Kuo A."/>
            <person name="Riley R."/>
            <person name="Mondo S."/>
            <person name="Labutti K."/>
            <person name="Haridas S."/>
            <person name="Pangalinan J."/>
            <person name="Salamov A.A."/>
            <person name="Simmons B.A."/>
            <person name="Magnuson J.K."/>
            <person name="Chen J."/>
            <person name="Drula E."/>
            <person name="Henrissat B."/>
            <person name="Wiebenga A."/>
            <person name="Lubbers R.J."/>
            <person name="Gomes A.C."/>
            <person name="Makela M.R."/>
            <person name="Stajich J."/>
            <person name="Grigoriev I.V."/>
            <person name="Mortensen U.H."/>
            <person name="De Vries R.P."/>
            <person name="Baker S.E."/>
            <person name="Andersen M.R."/>
        </authorList>
    </citation>
    <scope>NUCLEOTIDE SEQUENCE [LARGE SCALE GENOMIC DNA]</scope>
    <source>
        <strain evidence="11 12">CBS 123904</strain>
    </source>
</reference>
<keyword evidence="6" id="KW-0106">Calcium</keyword>
<dbReference type="Gene3D" id="2.160.20.10">
    <property type="entry name" value="Single-stranded right-handed beta-helix, Pectin lyase-like"/>
    <property type="match status" value="1"/>
</dbReference>
<evidence type="ECO:0000313" key="11">
    <source>
        <dbReference type="EMBL" id="KAL2855378.1"/>
    </source>
</evidence>
<evidence type="ECO:0000259" key="10">
    <source>
        <dbReference type="PROSITE" id="PS51471"/>
    </source>
</evidence>
<proteinExistence type="inferred from homology"/>
<dbReference type="InterPro" id="IPR005123">
    <property type="entry name" value="Oxoglu/Fe-dep_dioxygenase_dom"/>
</dbReference>
<feature type="region of interest" description="Disordered" evidence="9">
    <location>
        <begin position="662"/>
        <end position="688"/>
    </location>
</feature>
<evidence type="ECO:0000256" key="8">
    <source>
        <dbReference type="ARBA" id="ARBA00038263"/>
    </source>
</evidence>
<dbReference type="SUPFAM" id="SSF51197">
    <property type="entry name" value="Clavaminate synthase-like"/>
    <property type="match status" value="1"/>
</dbReference>
<dbReference type="Gene3D" id="2.60.120.330">
    <property type="entry name" value="B-lactam Antibiotic, Isopenicillin N Synthase, Chain"/>
    <property type="match status" value="1"/>
</dbReference>
<dbReference type="SUPFAM" id="SSF51126">
    <property type="entry name" value="Pectin lyase-like"/>
    <property type="match status" value="1"/>
</dbReference>
<feature type="domain" description="Fe2OG dioxygenase" evidence="10">
    <location>
        <begin position="178"/>
        <end position="291"/>
    </location>
</feature>
<dbReference type="InterPro" id="IPR012334">
    <property type="entry name" value="Pectin_lyas_fold"/>
</dbReference>
<organism evidence="11 12">
    <name type="scientific">Aspergillus pseudoustus</name>
    <dbReference type="NCBI Taxonomy" id="1810923"/>
    <lineage>
        <taxon>Eukaryota</taxon>
        <taxon>Fungi</taxon>
        <taxon>Dikarya</taxon>
        <taxon>Ascomycota</taxon>
        <taxon>Pezizomycotina</taxon>
        <taxon>Eurotiomycetes</taxon>
        <taxon>Eurotiomycetidae</taxon>
        <taxon>Eurotiales</taxon>
        <taxon>Aspergillaceae</taxon>
        <taxon>Aspergillus</taxon>
        <taxon>Aspergillus subgen. Nidulantes</taxon>
    </lineage>
</organism>
<keyword evidence="4" id="KW-0479">Metal-binding</keyword>
<dbReference type="EMBL" id="JBFXLU010000011">
    <property type="protein sequence ID" value="KAL2855378.1"/>
    <property type="molecule type" value="Genomic_DNA"/>
</dbReference>
<keyword evidence="12" id="KW-1185">Reference proteome</keyword>
<dbReference type="InterPro" id="IPR044861">
    <property type="entry name" value="IPNS-like_FE2OG_OXY"/>
</dbReference>
<dbReference type="PANTHER" id="PTHR40088:SF1">
    <property type="entry name" value="PECTATE LYASE PEL9"/>
    <property type="match status" value="1"/>
</dbReference>
<keyword evidence="5" id="KW-0732">Signal</keyword>
<sequence>MTIQPDSFTTIPILDYAATTSAATKPAFLADLRNALVNVGFFYLVNAPITSHIKEDLVAKCKALFDLPLEKKLEIEMVNSKHFLGYSRLGAEITARKQDFREQFDFATELPEPGPDQPLYRNIRGPNQWPDEAVIPGFRSSVEAYLAQLSPVAENFQALIAEALDLHPTALKQFFDNPVQQKMKLIKYPPPRSESESQGVGAHKDSEFLTFLLQATPHYGLEVQNKSGVWISAPPIEGSLVVNIGRALEAITRGVCTATTHRVSLAPWNYLDPVDGSSLGPRFSIPVFQGMSLDLSVDDINLEFPEHIMELVGDEKARSDAEATFNKIFRGRTGEGTLIHRIISHQDVGRRWYPEMLARALGENSIWAVAALFPVAFAADIYVSPDGSDDAAGTLDAPLKSIQVAVDQASAGDTIYLRGGTHTPTTNIQITKSGTSSAPYVLRAYEGEAVIIDGEELPGTPADLDASLANSDRGILHIEDAEYWEFYDLELINGPYGVYSRDASNNHYERIVTRDNYETGFQIQGTASNNVVLYLDSYGNRDPRKNGESADGFACKEGSGEGNSAVTIEDTISWGNGFNRWDFSPFEGDGNGYKLGGGDDADIGPANHRVINSIAFGNAKDGFTDNSQPGNFELIRNTAWDNAAVGFKFGTAVATLTDNIAASNGEKPTSLSDEQVSEGNSWDGSGTWDDSSFVSVDVTLVQGERNADGTIEASDFLIPVSGEAIGATTDWSA</sequence>
<evidence type="ECO:0000256" key="9">
    <source>
        <dbReference type="SAM" id="MobiDB-lite"/>
    </source>
</evidence>
<dbReference type="PANTHER" id="PTHR40088">
    <property type="entry name" value="PECTATE LYASE (EUROFUNG)"/>
    <property type="match status" value="1"/>
</dbReference>
<gene>
    <name evidence="11" type="ORF">BJY01DRAFT_231694</name>
</gene>
<evidence type="ECO:0000313" key="12">
    <source>
        <dbReference type="Proteomes" id="UP001610446"/>
    </source>
</evidence>
<name>A0ABR4KSY2_9EURO</name>
<dbReference type="Proteomes" id="UP001610446">
    <property type="component" value="Unassembled WGS sequence"/>
</dbReference>
<comment type="subcellular location">
    <subcellularLocation>
        <location evidence="2">Secreted</location>
    </subcellularLocation>
</comment>
<evidence type="ECO:0000256" key="5">
    <source>
        <dbReference type="ARBA" id="ARBA00022729"/>
    </source>
</evidence>
<keyword evidence="3" id="KW-0964">Secreted</keyword>
<dbReference type="Pfam" id="PF14226">
    <property type="entry name" value="DIOX_N"/>
    <property type="match status" value="1"/>
</dbReference>
<evidence type="ECO:0000256" key="7">
    <source>
        <dbReference type="ARBA" id="ARBA00023239"/>
    </source>
</evidence>
<evidence type="ECO:0000256" key="6">
    <source>
        <dbReference type="ARBA" id="ARBA00022837"/>
    </source>
</evidence>
<comment type="caution">
    <text evidence="11">The sequence shown here is derived from an EMBL/GenBank/DDBJ whole genome shotgun (WGS) entry which is preliminary data.</text>
</comment>
<comment type="similarity">
    <text evidence="8">Belongs to the polysaccharide lyase 9 family.</text>
</comment>
<accession>A0ABR4KSY2</accession>
<dbReference type="PROSITE" id="PS51471">
    <property type="entry name" value="FE2OG_OXY"/>
    <property type="match status" value="1"/>
</dbReference>
<protein>
    <recommendedName>
        <fullName evidence="10">Fe2OG dioxygenase domain-containing protein</fullName>
    </recommendedName>
</protein>
<dbReference type="InterPro" id="IPR027443">
    <property type="entry name" value="IPNS-like_sf"/>
</dbReference>
<keyword evidence="7" id="KW-0456">Lyase</keyword>
<dbReference type="Pfam" id="PF03171">
    <property type="entry name" value="2OG-FeII_Oxy"/>
    <property type="match status" value="1"/>
</dbReference>